<reference evidence="2" key="1">
    <citation type="submission" date="2019-12" db="EMBL/GenBank/DDBJ databases">
        <title>Comparative genomics gives insights into the taxonomy of the Azoarcus-Aromatoleum group and reveals separate origins of nif in the plant-associated Azoarcus and non-plant-associated Aromatoleum sub-groups.</title>
        <authorList>
            <person name="Lafos M."/>
            <person name="Maluk M."/>
            <person name="Batista M."/>
            <person name="Junghare M."/>
            <person name="Carmona M."/>
            <person name="Faoro H."/>
            <person name="Cruz L.M."/>
            <person name="Battistoni F."/>
            <person name="De Souza E."/>
            <person name="Pedrosa F."/>
            <person name="Chen W.-M."/>
            <person name="Poole P.S."/>
            <person name="Dixon R.A."/>
            <person name="James E.K."/>
        </authorList>
    </citation>
    <scope>NUCLEOTIDE SEQUENCE</scope>
    <source>
        <strain evidence="2">U120</strain>
    </source>
</reference>
<feature type="transmembrane region" description="Helical" evidence="1">
    <location>
        <begin position="21"/>
        <end position="46"/>
    </location>
</feature>
<evidence type="ECO:0000313" key="3">
    <source>
        <dbReference type="Proteomes" id="UP000601990"/>
    </source>
</evidence>
<keyword evidence="1" id="KW-1133">Transmembrane helix</keyword>
<keyword evidence="1" id="KW-0472">Membrane</keyword>
<evidence type="ECO:0000256" key="1">
    <source>
        <dbReference type="SAM" id="Phobius"/>
    </source>
</evidence>
<gene>
    <name evidence="2" type="ORF">GO608_14820</name>
</gene>
<protein>
    <submittedName>
        <fullName evidence="2">DUF2474 family protein</fullName>
    </submittedName>
</protein>
<evidence type="ECO:0000313" key="2">
    <source>
        <dbReference type="EMBL" id="NMF94599.1"/>
    </source>
</evidence>
<accession>A0ABX1N5N5</accession>
<dbReference type="Proteomes" id="UP000601990">
    <property type="component" value="Unassembled WGS sequence"/>
</dbReference>
<sequence length="53" mass="5754">MREPVEARAAATPARGWLRRIGWLVLIWAVSVAVVMAVAAVLRVVMRSVGLTP</sequence>
<dbReference type="InterPro" id="IPR018895">
    <property type="entry name" value="DUF2474"/>
</dbReference>
<name>A0ABX1N5N5_9RHOO</name>
<dbReference type="Pfam" id="PF10617">
    <property type="entry name" value="DUF2474"/>
    <property type="match status" value="1"/>
</dbReference>
<keyword evidence="1" id="KW-0812">Transmembrane</keyword>
<dbReference type="RefSeq" id="WP_169199821.1">
    <property type="nucleotide sequence ID" value="NZ_WTVH02000009.1"/>
</dbReference>
<proteinExistence type="predicted"/>
<dbReference type="EMBL" id="WTVH01000033">
    <property type="protein sequence ID" value="NMF94599.1"/>
    <property type="molecule type" value="Genomic_DNA"/>
</dbReference>
<comment type="caution">
    <text evidence="2">The sequence shown here is derived from an EMBL/GenBank/DDBJ whole genome shotgun (WGS) entry which is preliminary data.</text>
</comment>
<organism evidence="2 3">
    <name type="scientific">Aromatoleum buckelii</name>
    <dbReference type="NCBI Taxonomy" id="200254"/>
    <lineage>
        <taxon>Bacteria</taxon>
        <taxon>Pseudomonadati</taxon>
        <taxon>Pseudomonadota</taxon>
        <taxon>Betaproteobacteria</taxon>
        <taxon>Rhodocyclales</taxon>
        <taxon>Rhodocyclaceae</taxon>
        <taxon>Aromatoleum</taxon>
    </lineage>
</organism>
<keyword evidence="3" id="KW-1185">Reference proteome</keyword>